<organism evidence="1 3">
    <name type="scientific">Medicago truncatula</name>
    <name type="common">Barrel medic</name>
    <name type="synonym">Medicago tribuloides</name>
    <dbReference type="NCBI Taxonomy" id="3880"/>
    <lineage>
        <taxon>Eukaryota</taxon>
        <taxon>Viridiplantae</taxon>
        <taxon>Streptophyta</taxon>
        <taxon>Embryophyta</taxon>
        <taxon>Tracheophyta</taxon>
        <taxon>Spermatophyta</taxon>
        <taxon>Magnoliopsida</taxon>
        <taxon>eudicotyledons</taxon>
        <taxon>Gunneridae</taxon>
        <taxon>Pentapetalae</taxon>
        <taxon>rosids</taxon>
        <taxon>fabids</taxon>
        <taxon>Fabales</taxon>
        <taxon>Fabaceae</taxon>
        <taxon>Papilionoideae</taxon>
        <taxon>50 kb inversion clade</taxon>
        <taxon>NPAAA clade</taxon>
        <taxon>Hologalegina</taxon>
        <taxon>IRL clade</taxon>
        <taxon>Trifolieae</taxon>
        <taxon>Medicago</taxon>
    </lineage>
</organism>
<accession>G7K157</accession>
<gene>
    <name evidence="1" type="ordered locus">MTR_5g014900</name>
</gene>
<name>G7K157_MEDTR</name>
<reference evidence="1 3" key="2">
    <citation type="journal article" date="2014" name="BMC Genomics">
        <title>An improved genome release (version Mt4.0) for the model legume Medicago truncatula.</title>
        <authorList>
            <person name="Tang H."/>
            <person name="Krishnakumar V."/>
            <person name="Bidwell S."/>
            <person name="Rosen B."/>
            <person name="Chan A."/>
            <person name="Zhou S."/>
            <person name="Gentzbittel L."/>
            <person name="Childs K.L."/>
            <person name="Yandell M."/>
            <person name="Gundlach H."/>
            <person name="Mayer K.F."/>
            <person name="Schwartz D.C."/>
            <person name="Town C.D."/>
        </authorList>
    </citation>
    <scope>GENOME REANNOTATION</scope>
    <source>
        <strain evidence="2 3">cv. Jemalong A17</strain>
    </source>
</reference>
<proteinExistence type="predicted"/>
<evidence type="ECO:0000313" key="1">
    <source>
        <dbReference type="EMBL" id="AES94483.1"/>
    </source>
</evidence>
<protein>
    <submittedName>
        <fullName evidence="1 2">Uncharacterized protein</fullName>
    </submittedName>
</protein>
<dbReference type="Proteomes" id="UP000002051">
    <property type="component" value="Chromosome 5"/>
</dbReference>
<dbReference type="HOGENOM" id="CLU_2797791_0_0_1"/>
<evidence type="ECO:0000313" key="2">
    <source>
        <dbReference type="EnsemblPlants" id="AES94483"/>
    </source>
</evidence>
<sequence length="68" mass="7776">MGISPRIYGLQEVQRDASSWVHKKWAGRPRYLSQKLETDRSIHADSLKDCSLSTKGISCRTMDQTHDV</sequence>
<reference evidence="1 3" key="1">
    <citation type="journal article" date="2011" name="Nature">
        <title>The Medicago genome provides insight into the evolution of rhizobial symbioses.</title>
        <authorList>
            <person name="Young N.D."/>
            <person name="Debelle F."/>
            <person name="Oldroyd G.E."/>
            <person name="Geurts R."/>
            <person name="Cannon S.B."/>
            <person name="Udvardi M.K."/>
            <person name="Benedito V.A."/>
            <person name="Mayer K.F."/>
            <person name="Gouzy J."/>
            <person name="Schoof H."/>
            <person name="Van de Peer Y."/>
            <person name="Proost S."/>
            <person name="Cook D.R."/>
            <person name="Meyers B.C."/>
            <person name="Spannagl M."/>
            <person name="Cheung F."/>
            <person name="De Mita S."/>
            <person name="Krishnakumar V."/>
            <person name="Gundlach H."/>
            <person name="Zhou S."/>
            <person name="Mudge J."/>
            <person name="Bharti A.K."/>
            <person name="Murray J.D."/>
            <person name="Naoumkina M.A."/>
            <person name="Rosen B."/>
            <person name="Silverstein K.A."/>
            <person name="Tang H."/>
            <person name="Rombauts S."/>
            <person name="Zhao P.X."/>
            <person name="Zhou P."/>
            <person name="Barbe V."/>
            <person name="Bardou P."/>
            <person name="Bechner M."/>
            <person name="Bellec A."/>
            <person name="Berger A."/>
            <person name="Berges H."/>
            <person name="Bidwell S."/>
            <person name="Bisseling T."/>
            <person name="Choisne N."/>
            <person name="Couloux A."/>
            <person name="Denny R."/>
            <person name="Deshpande S."/>
            <person name="Dai X."/>
            <person name="Doyle J.J."/>
            <person name="Dudez A.M."/>
            <person name="Farmer A.D."/>
            <person name="Fouteau S."/>
            <person name="Franken C."/>
            <person name="Gibelin C."/>
            <person name="Gish J."/>
            <person name="Goldstein S."/>
            <person name="Gonzalez A.J."/>
            <person name="Green P.J."/>
            <person name="Hallab A."/>
            <person name="Hartog M."/>
            <person name="Hua A."/>
            <person name="Humphray S.J."/>
            <person name="Jeong D.H."/>
            <person name="Jing Y."/>
            <person name="Jocker A."/>
            <person name="Kenton S.M."/>
            <person name="Kim D.J."/>
            <person name="Klee K."/>
            <person name="Lai H."/>
            <person name="Lang C."/>
            <person name="Lin S."/>
            <person name="Macmil S.L."/>
            <person name="Magdelenat G."/>
            <person name="Matthews L."/>
            <person name="McCorrison J."/>
            <person name="Monaghan E.L."/>
            <person name="Mun J.H."/>
            <person name="Najar F.Z."/>
            <person name="Nicholson C."/>
            <person name="Noirot C."/>
            <person name="O'Bleness M."/>
            <person name="Paule C.R."/>
            <person name="Poulain J."/>
            <person name="Prion F."/>
            <person name="Qin B."/>
            <person name="Qu C."/>
            <person name="Retzel E.F."/>
            <person name="Riddle C."/>
            <person name="Sallet E."/>
            <person name="Samain S."/>
            <person name="Samson N."/>
            <person name="Sanders I."/>
            <person name="Saurat O."/>
            <person name="Scarpelli C."/>
            <person name="Schiex T."/>
            <person name="Segurens B."/>
            <person name="Severin A.J."/>
            <person name="Sherrier D.J."/>
            <person name="Shi R."/>
            <person name="Sims S."/>
            <person name="Singer S.R."/>
            <person name="Sinharoy S."/>
            <person name="Sterck L."/>
            <person name="Viollet A."/>
            <person name="Wang B.B."/>
            <person name="Wang K."/>
            <person name="Wang M."/>
            <person name="Wang X."/>
            <person name="Warfsmann J."/>
            <person name="Weissenbach J."/>
            <person name="White D.D."/>
            <person name="White J.D."/>
            <person name="Wiley G.B."/>
            <person name="Wincker P."/>
            <person name="Xing Y."/>
            <person name="Yang L."/>
            <person name="Yao Z."/>
            <person name="Ying F."/>
            <person name="Zhai J."/>
            <person name="Zhou L."/>
            <person name="Zuber A."/>
            <person name="Denarie J."/>
            <person name="Dixon R.A."/>
            <person name="May G.D."/>
            <person name="Schwartz D.C."/>
            <person name="Rogers J."/>
            <person name="Quetier F."/>
            <person name="Town C.D."/>
            <person name="Roe B.A."/>
        </authorList>
    </citation>
    <scope>NUCLEOTIDE SEQUENCE [LARGE SCALE GENOMIC DNA]</scope>
    <source>
        <strain evidence="1">A17</strain>
        <strain evidence="2 3">cv. Jemalong A17</strain>
    </source>
</reference>
<dbReference type="EnsemblPlants" id="AES94483">
    <property type="protein sequence ID" value="AES94483"/>
    <property type="gene ID" value="MTR_5g014900"/>
</dbReference>
<reference evidence="2" key="3">
    <citation type="submission" date="2015-04" db="UniProtKB">
        <authorList>
            <consortium name="EnsemblPlants"/>
        </authorList>
    </citation>
    <scope>IDENTIFICATION</scope>
    <source>
        <strain evidence="2">cv. Jemalong A17</strain>
    </source>
</reference>
<evidence type="ECO:0000313" key="3">
    <source>
        <dbReference type="Proteomes" id="UP000002051"/>
    </source>
</evidence>
<dbReference type="PaxDb" id="3880-AES94483"/>
<keyword evidence="3" id="KW-1185">Reference proteome</keyword>
<dbReference type="AlphaFoldDB" id="G7K157"/>
<dbReference type="EMBL" id="CM001221">
    <property type="protein sequence ID" value="AES94483.1"/>
    <property type="molecule type" value="Genomic_DNA"/>
</dbReference>